<evidence type="ECO:0000313" key="3">
    <source>
        <dbReference type="EMBL" id="OQR91867.1"/>
    </source>
</evidence>
<accession>A0A1V9Z1R9</accession>
<dbReference type="OrthoDB" id="78447at2759"/>
<organism evidence="3 4">
    <name type="scientific">Achlya hypogyna</name>
    <name type="common">Oomycete</name>
    <name type="synonym">Protoachlya hypogyna</name>
    <dbReference type="NCBI Taxonomy" id="1202772"/>
    <lineage>
        <taxon>Eukaryota</taxon>
        <taxon>Sar</taxon>
        <taxon>Stramenopiles</taxon>
        <taxon>Oomycota</taxon>
        <taxon>Saprolegniomycetes</taxon>
        <taxon>Saprolegniales</taxon>
        <taxon>Achlyaceae</taxon>
        <taxon>Achlya</taxon>
    </lineage>
</organism>
<comment type="caution">
    <text evidence="3">The sequence shown here is derived from an EMBL/GenBank/DDBJ whole genome shotgun (WGS) entry which is preliminary data.</text>
</comment>
<feature type="coiled-coil region" evidence="1">
    <location>
        <begin position="232"/>
        <end position="259"/>
    </location>
</feature>
<keyword evidence="1" id="KW-0175">Coiled coil</keyword>
<dbReference type="EMBL" id="JNBR01000497">
    <property type="protein sequence ID" value="OQR91867.1"/>
    <property type="molecule type" value="Genomic_DNA"/>
</dbReference>
<feature type="compositionally biased region" description="Basic residues" evidence="2">
    <location>
        <begin position="790"/>
        <end position="804"/>
    </location>
</feature>
<evidence type="ECO:0000256" key="1">
    <source>
        <dbReference type="SAM" id="Coils"/>
    </source>
</evidence>
<gene>
    <name evidence="3" type="ORF">ACHHYP_04271</name>
</gene>
<dbReference type="Proteomes" id="UP000243579">
    <property type="component" value="Unassembled WGS sequence"/>
</dbReference>
<protein>
    <submittedName>
        <fullName evidence="3">Uncharacterized protein</fullName>
    </submittedName>
</protein>
<keyword evidence="4" id="KW-1185">Reference proteome</keyword>
<reference evidence="3 4" key="1">
    <citation type="journal article" date="2014" name="Genome Biol. Evol.">
        <title>The secreted proteins of Achlya hypogyna and Thraustotheca clavata identify the ancestral oomycete secretome and reveal gene acquisitions by horizontal gene transfer.</title>
        <authorList>
            <person name="Misner I."/>
            <person name="Blouin N."/>
            <person name="Leonard G."/>
            <person name="Richards T.A."/>
            <person name="Lane C.E."/>
        </authorList>
    </citation>
    <scope>NUCLEOTIDE SEQUENCE [LARGE SCALE GENOMIC DNA]</scope>
    <source>
        <strain evidence="3 4">ATCC 48635</strain>
    </source>
</reference>
<evidence type="ECO:0000256" key="2">
    <source>
        <dbReference type="SAM" id="MobiDB-lite"/>
    </source>
</evidence>
<feature type="compositionally biased region" description="Low complexity" evidence="2">
    <location>
        <begin position="36"/>
        <end position="52"/>
    </location>
</feature>
<sequence>MESRENEVLAGAQAALAALIEEDHHQPLRRRNSRQSSFTTPDSPDSSSRRSSVLGVRTRQSSTVEVELPIEEEAPEVADAIGKAARRHRLASLRDAVSHNAPRISDLHRVSGVIKIDPKLRLVPYDRSALGEFQALLNAFPDTIDATAARIQGSMNELLHAIIAMMLDEQETLNHSKVARETAAHAMILFVSGLYDIATTGLSPGLADLLKNLAGRISALDAFVRSYFTSEAHELEQVVSSLEDSLEQAHAKITSLTAEVAAAGQLHKRKVAEMQLMAVVQQARARSQYSKIIPSALAMTTDSKLEETHHELLKSHQVLEDAHARLQTEHEVLLRKHTTAVAELEKLVRRVNILSQEVADLSRPMALSSELQQLRDELVCERRRVKELEQDVQMLRGKQIETTRGRIQRTSVVTRMRRQTELVPMSTSHEIANTATNILDEDSDEFDEADLPDISFETLMSKEPGKRLLCMLNYTLPGPPKTPAAMTQTPAAQALTLPVTKLKLHIEIEQPVGRVQGLAPPDVVGVRKSIAAVFERKRHLDECATMVHESRQQLVEVVVGYFLAKAPTPAVAQTEATVFLDTVQRLRPSFGDVRIFAEFLEGTHSDEALDFYVWLVGSLDQICVGVPLDARPEVHPQYISKFKATLLNRTLFRMLRFRTCGLANPSPHLSTHLQRHMGLDSMYDVQRLFEHITARGPIYLGEFHDLLDLFASTLDGDVGYPLDVYLYALVLMYKKQKDWFFEDARLLFNKVHEEALAFEARQRALEAVEMRQTEATKAKRKASELSAKPTKVKGKRTKGKKRRAATGDGRKTAVLTTVQFAVVLARLDTHLSFGQMTEMTVKVLSTRCFYSHGITFEAFAFTAQSLGWFRPNFAVLPPPLAEISISPEEKRSALTALRNVWDTHVAGIYVACECDCNPFVAKHVLQIKQRLHLALTAADDALEPVRTLGLLRHLLAVCWEVGAARGFRTRHGSMGHAYFSIAELARSDELLLVAKGILAIPDAVQGRQVFDANAYLAPPSDFLTNFSHIDPARIRDLFPDHCIQTNECAAIDAVLHRYAWQLNDVYRTYSLVCNDLQGITTEGFHELIHDLGLGSVHFTPVHMTLVFKGVVGRQPETDRLLATSFIELVIRLAVEKHTTERPFIDRKQSKLQLVRPERIAILLEDLCTRYLLPNICQNLSITFRRQVAAPELQRLLNKHRNLLRRLYLYYCRQDAADMEAWKMNFGEFETFIVDFSLNDPVFFPSSMNLLVFNACQDDLNEGQFIYQEFVTAIIAIAQMKDSNPFLKWQRKTSTFIQHLIDYISHPDRAVKFRLILS</sequence>
<feature type="region of interest" description="Disordered" evidence="2">
    <location>
        <begin position="776"/>
        <end position="806"/>
    </location>
</feature>
<feature type="coiled-coil region" evidence="1">
    <location>
        <begin position="371"/>
        <end position="398"/>
    </location>
</feature>
<name>A0A1V9Z1R9_ACHHY</name>
<evidence type="ECO:0000313" key="4">
    <source>
        <dbReference type="Proteomes" id="UP000243579"/>
    </source>
</evidence>
<proteinExistence type="predicted"/>
<feature type="region of interest" description="Disordered" evidence="2">
    <location>
        <begin position="21"/>
        <end position="58"/>
    </location>
</feature>